<evidence type="ECO:0000256" key="1">
    <source>
        <dbReference type="ARBA" id="ARBA00022574"/>
    </source>
</evidence>
<feature type="region of interest" description="Disordered" evidence="3">
    <location>
        <begin position="563"/>
        <end position="583"/>
    </location>
</feature>
<protein>
    <submittedName>
        <fullName evidence="4">WD and tetratricopeptide repeats protein 1, putative</fullName>
    </submittedName>
</protein>
<sequence length="1303" mass="141960">MNILGALEERRRSLAVGSPRRVVEESLDAPGLRLGPFIARRLKPYRRLEVHDGCVNRLLWHRDGRTLASVSDDLSIALTNVHEYGRDSQEDAGQPPPPTTRVATQHVGNIFGVCFLGGGGRIATGARDSRVCVSDILDPHNAQCYRCHAGSVKHVINDGLSDFVFYSGSYDGTVRQFDIREPHQCQGPCRNVIVNLARSSGNYGATPRRSKWSWADAFARMEPSEASAWVEVAYREAHWAAQSYDGTEVKAIAINPMRAELLALAASDSLVRVFDRRKLSLGHAVNDGVSVNFTTPVLEEVYMPHHFRNEEQRIFATHLAWSPNGERLAVTYESEHVYLFDRNFNTMAALRTGKPAACQYAGESEERSKTTQIRLMESHFARCRDSKCAQRNVARLLYLLLHRNHVGDARLCDSLAREASLAAPSDVMLVFRRIQACLLREHYYTARKLCLRGAQLSPQNAHHFEKIRRLCLLLLDDRVRETAYDEVTAALRSICLSPEIASPESDLDVVHAVAETVKEDGDSDSEMNASVGASLRYSVVGWRRWPQPETCLRLEEHLRLGVGVPDLGDTPSGSEEASEEEEMAVDYQNEVRVRGGHNVEYRVRGSVYYDRRDRLMDPRHYFTYSAEEGGSHAKRPNYVYERFPIPYLGEHELYRAIEDPAWRPVGNCQRFCGHCNFGTDIAEVSFWGDDVLVSGSAEGSVYLYDVRSGEPAGHHAGDERHRPPRAGLAAGGRRQPHHVVEGHHHRVGGQLDVLRVVDLAEVLVAQRLAHGDAALRVEGQHAPQQVDGERRRGAEALVEVDAAAPVVHAEVPAHVRLGDRRDLLLAGGADHVENHVQLVVLLALVAGALVVGREREAGGAGEKRRARRGLGEVLLEHVEQLGEDAADGPDVDGLGVGVAEQNELGGAVPAGDDVAGELAREGLVHALPLEVRKLLVVVEQPRGVGHRAHAAAAVGHLVLHLAGGEGAVGHQRGGAAEVVDGPGEPEVADLDAAVAVDQAVGRFEVAVVDAGGVQVVDAAEQVVHQQADVVVVEEGGRADEQLDVGGGDFEDHVEDVEVLEVRGDDDVEDLDDVGVVEPVEDGDFSEDALAVDQVLKHLVDALDGDVALVLDVEGPADLPVGAGAHNVHHLVLLRQLPHGVARRHCLLYDRPLGAHRRLLEAAVVGHGPARLELLPGEERPGRVARRDADSLGAVGAGGHGRDLYLLGTLRDEGLAIARNATKKRRRHLGVRRAQPPCDKGALRLLDFLARSLGAAVVGAQAALGAGVVEVARVDARDFAQPLLLDFRPLLLARHARSTEGHHC</sequence>
<dbReference type="InterPro" id="IPR015943">
    <property type="entry name" value="WD40/YVTN_repeat-like_dom_sf"/>
</dbReference>
<dbReference type="PANTHER" id="PTHR15574:SF40">
    <property type="entry name" value="WD AND TETRATRICOPEPTIDE REPEATS PROTEIN 1"/>
    <property type="match status" value="1"/>
</dbReference>
<organism evidence="4 5">
    <name type="scientific">Babesia caballi</name>
    <dbReference type="NCBI Taxonomy" id="5871"/>
    <lineage>
        <taxon>Eukaryota</taxon>
        <taxon>Sar</taxon>
        <taxon>Alveolata</taxon>
        <taxon>Apicomplexa</taxon>
        <taxon>Aconoidasida</taxon>
        <taxon>Piroplasmida</taxon>
        <taxon>Babesiidae</taxon>
        <taxon>Babesia</taxon>
    </lineage>
</organism>
<dbReference type="Proteomes" id="UP001497744">
    <property type="component" value="Unassembled WGS sequence"/>
</dbReference>
<dbReference type="SUPFAM" id="SSF50978">
    <property type="entry name" value="WD40 repeat-like"/>
    <property type="match status" value="1"/>
</dbReference>
<keyword evidence="5" id="KW-1185">Reference proteome</keyword>
<evidence type="ECO:0000313" key="5">
    <source>
        <dbReference type="Proteomes" id="UP001497744"/>
    </source>
</evidence>
<dbReference type="GeneID" id="94197552"/>
<dbReference type="InterPro" id="IPR001680">
    <property type="entry name" value="WD40_rpt"/>
</dbReference>
<dbReference type="Pfam" id="PF00400">
    <property type="entry name" value="WD40"/>
    <property type="match status" value="2"/>
</dbReference>
<keyword evidence="1" id="KW-0853">WD repeat</keyword>
<accession>A0AAV4M3Z2</accession>
<dbReference type="GO" id="GO:0045717">
    <property type="term" value="P:negative regulation of fatty acid biosynthetic process"/>
    <property type="evidence" value="ECO:0007669"/>
    <property type="project" value="TreeGrafter"/>
</dbReference>
<feature type="compositionally biased region" description="Basic and acidic residues" evidence="3">
    <location>
        <begin position="712"/>
        <end position="721"/>
    </location>
</feature>
<gene>
    <name evidence="4" type="ORF">BcabD6B2_55070</name>
</gene>
<dbReference type="GO" id="GO:0080008">
    <property type="term" value="C:Cul4-RING E3 ubiquitin ligase complex"/>
    <property type="evidence" value="ECO:0007669"/>
    <property type="project" value="TreeGrafter"/>
</dbReference>
<dbReference type="RefSeq" id="XP_067718140.1">
    <property type="nucleotide sequence ID" value="XM_067862039.1"/>
</dbReference>
<dbReference type="EMBL" id="BPLF01000006">
    <property type="protein sequence ID" value="GIX66071.1"/>
    <property type="molecule type" value="Genomic_DNA"/>
</dbReference>
<dbReference type="SMART" id="SM00320">
    <property type="entry name" value="WD40"/>
    <property type="match status" value="6"/>
</dbReference>
<dbReference type="InterPro" id="IPR036322">
    <property type="entry name" value="WD40_repeat_dom_sf"/>
</dbReference>
<evidence type="ECO:0000256" key="2">
    <source>
        <dbReference type="ARBA" id="ARBA00022737"/>
    </source>
</evidence>
<feature type="region of interest" description="Disordered" evidence="3">
    <location>
        <begin position="711"/>
        <end position="732"/>
    </location>
</feature>
<dbReference type="PANTHER" id="PTHR15574">
    <property type="entry name" value="WD REPEAT DOMAIN-CONTAINING FAMILY"/>
    <property type="match status" value="1"/>
</dbReference>
<reference evidence="4 5" key="1">
    <citation type="submission" date="2021-06" db="EMBL/GenBank/DDBJ databases">
        <title>Genome sequence of Babesia caballi.</title>
        <authorList>
            <person name="Yamagishi J."/>
            <person name="Kidaka T."/>
            <person name="Ochi A."/>
        </authorList>
    </citation>
    <scope>NUCLEOTIDE SEQUENCE [LARGE SCALE GENOMIC DNA]</scope>
    <source>
        <strain evidence="4">USDA-D6B2</strain>
    </source>
</reference>
<dbReference type="Gene3D" id="2.130.10.10">
    <property type="entry name" value="YVTN repeat-like/Quinoprotein amine dehydrogenase"/>
    <property type="match status" value="2"/>
</dbReference>
<proteinExistence type="predicted"/>
<keyword evidence="2" id="KW-0677">Repeat</keyword>
<name>A0AAV4M3Z2_BABCB</name>
<dbReference type="GO" id="GO:0005737">
    <property type="term" value="C:cytoplasm"/>
    <property type="evidence" value="ECO:0007669"/>
    <property type="project" value="TreeGrafter"/>
</dbReference>
<dbReference type="InterPro" id="IPR045151">
    <property type="entry name" value="DCAF8"/>
</dbReference>
<evidence type="ECO:0000256" key="3">
    <source>
        <dbReference type="SAM" id="MobiDB-lite"/>
    </source>
</evidence>
<comment type="caution">
    <text evidence="4">The sequence shown here is derived from an EMBL/GenBank/DDBJ whole genome shotgun (WGS) entry which is preliminary data.</text>
</comment>
<evidence type="ECO:0000313" key="4">
    <source>
        <dbReference type="EMBL" id="GIX66071.1"/>
    </source>
</evidence>